<keyword evidence="3" id="KW-1185">Reference proteome</keyword>
<organism evidence="2 3">
    <name type="scientific">Glycomyces rhizosphaerae</name>
    <dbReference type="NCBI Taxonomy" id="2054422"/>
    <lineage>
        <taxon>Bacteria</taxon>
        <taxon>Bacillati</taxon>
        <taxon>Actinomycetota</taxon>
        <taxon>Actinomycetes</taxon>
        <taxon>Glycomycetales</taxon>
        <taxon>Glycomycetaceae</taxon>
        <taxon>Glycomyces</taxon>
    </lineage>
</organism>
<accession>A0ABV7Q632</accession>
<gene>
    <name evidence="2" type="ORF">ACFO8M_25455</name>
</gene>
<feature type="transmembrane region" description="Helical" evidence="1">
    <location>
        <begin position="21"/>
        <end position="45"/>
    </location>
</feature>
<dbReference type="Proteomes" id="UP001595712">
    <property type="component" value="Unassembled WGS sequence"/>
</dbReference>
<sequence length="272" mass="29195">MLLATNGRLGLEPFLRGGWQAFGWVLGETLINVSAVLGTLLLAGRFDNVGPWDSTELYFMLGFVLLARGIANVFSGRQVLMISRKIGRGQMDHLLVQPIPLWKALAAEGFSPFDLLATLVLGAGTLVWSIASLPHSFGPLWYAMLLLNLASAVCVIVSYQFLWGALAFWSPRGAEEVNTASASALGGLSAFPLDAAPKAVLGILVTVVPVGFIGWIPARELLAAGTGFRPEVLLAPAAALLLALLSITVFKKGLRRYEKFGSGRYSDFGHRR</sequence>
<dbReference type="RefSeq" id="WP_387980709.1">
    <property type="nucleotide sequence ID" value="NZ_JBHRWO010000021.1"/>
</dbReference>
<keyword evidence="1" id="KW-1133">Transmembrane helix</keyword>
<evidence type="ECO:0000256" key="1">
    <source>
        <dbReference type="SAM" id="Phobius"/>
    </source>
</evidence>
<keyword evidence="1" id="KW-0472">Membrane</keyword>
<evidence type="ECO:0000313" key="2">
    <source>
        <dbReference type="EMBL" id="MFC3495841.1"/>
    </source>
</evidence>
<protein>
    <submittedName>
        <fullName evidence="2">ABC-2 family transporter protein</fullName>
    </submittedName>
</protein>
<feature type="transmembrane region" description="Helical" evidence="1">
    <location>
        <begin position="199"/>
        <end position="218"/>
    </location>
</feature>
<keyword evidence="1" id="KW-0812">Transmembrane</keyword>
<feature type="transmembrane region" description="Helical" evidence="1">
    <location>
        <begin position="113"/>
        <end position="134"/>
    </location>
</feature>
<feature type="transmembrane region" description="Helical" evidence="1">
    <location>
        <begin position="233"/>
        <end position="250"/>
    </location>
</feature>
<reference evidence="3" key="1">
    <citation type="journal article" date="2019" name="Int. J. Syst. Evol. Microbiol.">
        <title>The Global Catalogue of Microorganisms (GCM) 10K type strain sequencing project: providing services to taxonomists for standard genome sequencing and annotation.</title>
        <authorList>
            <consortium name="The Broad Institute Genomics Platform"/>
            <consortium name="The Broad Institute Genome Sequencing Center for Infectious Disease"/>
            <person name="Wu L."/>
            <person name="Ma J."/>
        </authorList>
    </citation>
    <scope>NUCLEOTIDE SEQUENCE [LARGE SCALE GENOMIC DNA]</scope>
    <source>
        <strain evidence="3">CGMCC 4.7396</strain>
    </source>
</reference>
<proteinExistence type="predicted"/>
<dbReference type="Pfam" id="PF06182">
    <property type="entry name" value="ABC2_membrane_6"/>
    <property type="match status" value="1"/>
</dbReference>
<evidence type="ECO:0000313" key="3">
    <source>
        <dbReference type="Proteomes" id="UP001595712"/>
    </source>
</evidence>
<dbReference type="EMBL" id="JBHRWO010000021">
    <property type="protein sequence ID" value="MFC3495841.1"/>
    <property type="molecule type" value="Genomic_DNA"/>
</dbReference>
<name>A0ABV7Q632_9ACTN</name>
<dbReference type="PANTHER" id="PTHR36833">
    <property type="entry name" value="SLR0610 PROTEIN-RELATED"/>
    <property type="match status" value="1"/>
</dbReference>
<comment type="caution">
    <text evidence="2">The sequence shown here is derived from an EMBL/GenBank/DDBJ whole genome shotgun (WGS) entry which is preliminary data.</text>
</comment>
<dbReference type="InterPro" id="IPR010390">
    <property type="entry name" value="ABC-2_transporter-like"/>
</dbReference>
<feature type="transmembrane region" description="Helical" evidence="1">
    <location>
        <begin position="140"/>
        <end position="162"/>
    </location>
</feature>
<dbReference type="PANTHER" id="PTHR36833:SF1">
    <property type="entry name" value="INTEGRAL MEMBRANE TRANSPORT PROTEIN"/>
    <property type="match status" value="1"/>
</dbReference>
<feature type="transmembrane region" description="Helical" evidence="1">
    <location>
        <begin position="57"/>
        <end position="75"/>
    </location>
</feature>